<feature type="domain" description="ABC transmembrane type-1" evidence="8">
    <location>
        <begin position="23"/>
        <end position="213"/>
    </location>
</feature>
<evidence type="ECO:0000256" key="5">
    <source>
        <dbReference type="ARBA" id="ARBA00022989"/>
    </source>
</evidence>
<evidence type="ECO:0000313" key="9">
    <source>
        <dbReference type="EMBL" id="MPM24506.1"/>
    </source>
</evidence>
<keyword evidence="2" id="KW-0813">Transport</keyword>
<dbReference type="FunFam" id="1.10.3720.10:FF:000002">
    <property type="entry name" value="D-methionine ABC transporter permease MetI"/>
    <property type="match status" value="1"/>
</dbReference>
<dbReference type="GO" id="GO:0048473">
    <property type="term" value="P:D-methionine transmembrane transport"/>
    <property type="evidence" value="ECO:0007669"/>
    <property type="project" value="TreeGrafter"/>
</dbReference>
<proteinExistence type="predicted"/>
<dbReference type="InterPro" id="IPR035906">
    <property type="entry name" value="MetI-like_sf"/>
</dbReference>
<dbReference type="SUPFAM" id="SSF161098">
    <property type="entry name" value="MetI-like"/>
    <property type="match status" value="1"/>
</dbReference>
<dbReference type="PANTHER" id="PTHR30450">
    <property type="entry name" value="ABC TRANSPORTER PERMEASE"/>
    <property type="match status" value="1"/>
</dbReference>
<dbReference type="InterPro" id="IPR000515">
    <property type="entry name" value="MetI-like"/>
</dbReference>
<comment type="subcellular location">
    <subcellularLocation>
        <location evidence="1">Cell membrane</location>
        <topology evidence="1">Multi-pass membrane protein</topology>
    </subcellularLocation>
</comment>
<feature type="transmembrane region" description="Helical" evidence="7">
    <location>
        <begin position="198"/>
        <end position="221"/>
    </location>
</feature>
<sequence>MFDLIVQFFPNMLGKEAEFLQCISQTLQMMFFSGIFSVMLGVIVGVLLTVTNKGRILENRLVYNLFDKIINIFRSVPFIILIALLIDFTRMIVGTGFGVKGAIIPLIFGTVPFFSRQVESALIEIDEGIIEAALASGSTPWEIIYKIYLRENIPGLIRATMITMVSLIGLTAMMGAVGGGGLGDFAIRYGFQRRMTDVTILTVLTILIFVSIIQGIGNYMIRKTTH</sequence>
<evidence type="ECO:0000256" key="2">
    <source>
        <dbReference type="ARBA" id="ARBA00022448"/>
    </source>
</evidence>
<evidence type="ECO:0000256" key="4">
    <source>
        <dbReference type="ARBA" id="ARBA00022692"/>
    </source>
</evidence>
<dbReference type="PROSITE" id="PS50928">
    <property type="entry name" value="ABC_TM1"/>
    <property type="match status" value="1"/>
</dbReference>
<feature type="transmembrane region" description="Helical" evidence="7">
    <location>
        <begin position="29"/>
        <end position="48"/>
    </location>
</feature>
<dbReference type="EMBL" id="VSSQ01004277">
    <property type="protein sequence ID" value="MPM24506.1"/>
    <property type="molecule type" value="Genomic_DNA"/>
</dbReference>
<dbReference type="PANTHER" id="PTHR30450:SF1">
    <property type="entry name" value="D-METHIONINE TRANSPORT SYSTEM PERMEASE PROTEIN METI-RELATED"/>
    <property type="match status" value="1"/>
</dbReference>
<evidence type="ECO:0000256" key="6">
    <source>
        <dbReference type="ARBA" id="ARBA00023136"/>
    </source>
</evidence>
<evidence type="ECO:0000256" key="1">
    <source>
        <dbReference type="ARBA" id="ARBA00004651"/>
    </source>
</evidence>
<evidence type="ECO:0000256" key="7">
    <source>
        <dbReference type="SAM" id="Phobius"/>
    </source>
</evidence>
<evidence type="ECO:0000259" key="8">
    <source>
        <dbReference type="PROSITE" id="PS50928"/>
    </source>
</evidence>
<keyword evidence="4 7" id="KW-0812">Transmembrane</keyword>
<evidence type="ECO:0000256" key="3">
    <source>
        <dbReference type="ARBA" id="ARBA00022475"/>
    </source>
</evidence>
<dbReference type="CDD" id="cd06261">
    <property type="entry name" value="TM_PBP2"/>
    <property type="match status" value="1"/>
</dbReference>
<feature type="transmembrane region" description="Helical" evidence="7">
    <location>
        <begin position="92"/>
        <end position="114"/>
    </location>
</feature>
<dbReference type="InterPro" id="IPR051322">
    <property type="entry name" value="AA_ABC_Transporter_Permease"/>
</dbReference>
<name>A0A644Y7G1_9ZZZZ</name>
<keyword evidence="5 7" id="KW-1133">Transmembrane helix</keyword>
<feature type="transmembrane region" description="Helical" evidence="7">
    <location>
        <begin position="156"/>
        <end position="178"/>
    </location>
</feature>
<feature type="transmembrane region" description="Helical" evidence="7">
    <location>
        <begin position="69"/>
        <end position="86"/>
    </location>
</feature>
<dbReference type="GO" id="GO:0005886">
    <property type="term" value="C:plasma membrane"/>
    <property type="evidence" value="ECO:0007669"/>
    <property type="project" value="UniProtKB-SubCell"/>
</dbReference>
<keyword evidence="6 7" id="KW-0472">Membrane</keyword>
<protein>
    <submittedName>
        <fullName evidence="9">Methionine import system permease protein MetP</fullName>
    </submittedName>
</protein>
<accession>A0A644Y7G1</accession>
<dbReference type="Gene3D" id="1.10.3720.10">
    <property type="entry name" value="MetI-like"/>
    <property type="match status" value="1"/>
</dbReference>
<comment type="caution">
    <text evidence="9">The sequence shown here is derived from an EMBL/GenBank/DDBJ whole genome shotgun (WGS) entry which is preliminary data.</text>
</comment>
<gene>
    <name evidence="9" type="primary">metP_4</name>
    <name evidence="9" type="ORF">SDC9_70989</name>
</gene>
<reference evidence="9" key="1">
    <citation type="submission" date="2019-08" db="EMBL/GenBank/DDBJ databases">
        <authorList>
            <person name="Kucharzyk K."/>
            <person name="Murdoch R.W."/>
            <person name="Higgins S."/>
            <person name="Loffler F."/>
        </authorList>
    </citation>
    <scope>NUCLEOTIDE SEQUENCE</scope>
</reference>
<organism evidence="9">
    <name type="scientific">bioreactor metagenome</name>
    <dbReference type="NCBI Taxonomy" id="1076179"/>
    <lineage>
        <taxon>unclassified sequences</taxon>
        <taxon>metagenomes</taxon>
        <taxon>ecological metagenomes</taxon>
    </lineage>
</organism>
<dbReference type="AlphaFoldDB" id="A0A644Y7G1"/>
<keyword evidence="3" id="KW-1003">Cell membrane</keyword>
<dbReference type="Pfam" id="PF00528">
    <property type="entry name" value="BPD_transp_1"/>
    <property type="match status" value="1"/>
</dbReference>